<evidence type="ECO:0000313" key="8">
    <source>
        <dbReference type="Proteomes" id="UP001055804"/>
    </source>
</evidence>
<accession>A0A9J6P8K5</accession>
<keyword evidence="1" id="KW-0645">Protease</keyword>
<name>A0A9J6P8K5_9PROT</name>
<reference evidence="7" key="1">
    <citation type="submission" date="2022-06" db="EMBL/GenBank/DDBJ databases">
        <title>Isolation and Genomics of Futiania mangrovii gen. nov., sp. nov., a Rare and Metabolically-versatile member in the Class Alphaproteobacteria.</title>
        <authorList>
            <person name="Liu L."/>
            <person name="Huang W.-C."/>
            <person name="Pan J."/>
            <person name="Li J."/>
            <person name="Huang Y."/>
            <person name="Du H."/>
            <person name="Liu Y."/>
            <person name="Li M."/>
        </authorList>
    </citation>
    <scope>NUCLEOTIDE SEQUENCE</scope>
    <source>
        <strain evidence="7">FT118</strain>
    </source>
</reference>
<evidence type="ECO:0000313" key="7">
    <source>
        <dbReference type="EMBL" id="MCP1334909.1"/>
    </source>
</evidence>
<dbReference type="GO" id="GO:0006508">
    <property type="term" value="P:proteolysis"/>
    <property type="evidence" value="ECO:0007669"/>
    <property type="project" value="UniProtKB-KW"/>
</dbReference>
<keyword evidence="2" id="KW-0479">Metal-binding</keyword>
<feature type="domain" description="MPN" evidence="6">
    <location>
        <begin position="5"/>
        <end position="143"/>
    </location>
</feature>
<proteinExistence type="predicted"/>
<evidence type="ECO:0000259" key="6">
    <source>
        <dbReference type="PROSITE" id="PS50249"/>
    </source>
</evidence>
<comment type="caution">
    <text evidence="7">The sequence shown here is derived from an EMBL/GenBank/DDBJ whole genome shotgun (WGS) entry which is preliminary data.</text>
</comment>
<gene>
    <name evidence="7" type="ORF">NJQ99_00630</name>
</gene>
<dbReference type="RefSeq" id="WP_269330873.1">
    <property type="nucleotide sequence ID" value="NZ_JAMZFT010000001.1"/>
</dbReference>
<dbReference type="GO" id="GO:0008270">
    <property type="term" value="F:zinc ion binding"/>
    <property type="evidence" value="ECO:0007669"/>
    <property type="project" value="TreeGrafter"/>
</dbReference>
<evidence type="ECO:0000256" key="2">
    <source>
        <dbReference type="ARBA" id="ARBA00022723"/>
    </source>
</evidence>
<dbReference type="PROSITE" id="PS50249">
    <property type="entry name" value="MPN"/>
    <property type="match status" value="1"/>
</dbReference>
<protein>
    <submittedName>
        <fullName evidence="7">M67 family metallopeptidase</fullName>
    </submittedName>
</protein>
<dbReference type="AlphaFoldDB" id="A0A9J6P8K5"/>
<keyword evidence="3" id="KW-0378">Hydrolase</keyword>
<evidence type="ECO:0000256" key="4">
    <source>
        <dbReference type="ARBA" id="ARBA00022833"/>
    </source>
</evidence>
<dbReference type="PANTHER" id="PTHR34858">
    <property type="entry name" value="CYSO-CYSTEINE PEPTIDASE"/>
    <property type="match status" value="1"/>
</dbReference>
<evidence type="ECO:0000256" key="5">
    <source>
        <dbReference type="ARBA" id="ARBA00023049"/>
    </source>
</evidence>
<dbReference type="InterPro" id="IPR028090">
    <property type="entry name" value="JAB_dom_prok"/>
</dbReference>
<organism evidence="7 8">
    <name type="scientific">Futiania mangrovi</name>
    <dbReference type="NCBI Taxonomy" id="2959716"/>
    <lineage>
        <taxon>Bacteria</taxon>
        <taxon>Pseudomonadati</taxon>
        <taxon>Pseudomonadota</taxon>
        <taxon>Alphaproteobacteria</taxon>
        <taxon>Futianiales</taxon>
        <taxon>Futianiaceae</taxon>
        <taxon>Futiania</taxon>
    </lineage>
</organism>
<keyword evidence="4" id="KW-0862">Zinc</keyword>
<dbReference type="Pfam" id="PF14464">
    <property type="entry name" value="Prok-JAB"/>
    <property type="match status" value="1"/>
</dbReference>
<dbReference type="SUPFAM" id="SSF102712">
    <property type="entry name" value="JAB1/MPN domain"/>
    <property type="match status" value="1"/>
</dbReference>
<dbReference type="Proteomes" id="UP001055804">
    <property type="component" value="Unassembled WGS sequence"/>
</dbReference>
<sequence>MTPTLEIGPRHRGVIRAAAKKAWPAEACGLLVGTADPVCMIWRVARVVGSPNLLAPARDDRFEVDPALLLRTHREAREAGLALVGLYHSHPRGVAVPSETDRQSAWQPGLAWLIVAGPPAWDDLRAFLNDGTDTDAHFAAMRLSGGG</sequence>
<dbReference type="EMBL" id="JAMZFT010000001">
    <property type="protein sequence ID" value="MCP1334909.1"/>
    <property type="molecule type" value="Genomic_DNA"/>
</dbReference>
<dbReference type="InterPro" id="IPR051929">
    <property type="entry name" value="VirAsm_ModProt"/>
</dbReference>
<evidence type="ECO:0000256" key="3">
    <source>
        <dbReference type="ARBA" id="ARBA00022801"/>
    </source>
</evidence>
<dbReference type="Gene3D" id="3.40.140.10">
    <property type="entry name" value="Cytidine Deaminase, domain 2"/>
    <property type="match status" value="1"/>
</dbReference>
<dbReference type="CDD" id="cd08070">
    <property type="entry name" value="MPN_like"/>
    <property type="match status" value="1"/>
</dbReference>
<dbReference type="GO" id="GO:0008235">
    <property type="term" value="F:metalloexopeptidase activity"/>
    <property type="evidence" value="ECO:0007669"/>
    <property type="project" value="TreeGrafter"/>
</dbReference>
<keyword evidence="8" id="KW-1185">Reference proteome</keyword>
<dbReference type="InterPro" id="IPR037518">
    <property type="entry name" value="MPN"/>
</dbReference>
<keyword evidence="5" id="KW-0482">Metalloprotease</keyword>
<evidence type="ECO:0000256" key="1">
    <source>
        <dbReference type="ARBA" id="ARBA00022670"/>
    </source>
</evidence>
<dbReference type="PANTHER" id="PTHR34858:SF1">
    <property type="entry name" value="CYSO-CYSTEINE PEPTIDASE"/>
    <property type="match status" value="1"/>
</dbReference>